<evidence type="ECO:0000313" key="1">
    <source>
        <dbReference type="EMBL" id="CAI9927961.1"/>
    </source>
</evidence>
<comment type="caution">
    <text evidence="1">The sequence shown here is derived from an EMBL/GenBank/DDBJ whole genome shotgun (WGS) entry which is preliminary data.</text>
</comment>
<reference evidence="2 3" key="2">
    <citation type="submission" date="2024-07" db="EMBL/GenBank/DDBJ databases">
        <authorList>
            <person name="Akdeniz Z."/>
        </authorList>
    </citation>
    <scope>NUCLEOTIDE SEQUENCE [LARGE SCALE GENOMIC DNA]</scope>
</reference>
<keyword evidence="3" id="KW-1185">Reference proteome</keyword>
<evidence type="ECO:0000313" key="2">
    <source>
        <dbReference type="EMBL" id="CAL5975606.1"/>
    </source>
</evidence>
<dbReference type="Proteomes" id="UP001642409">
    <property type="component" value="Unassembled WGS sequence"/>
</dbReference>
<evidence type="ECO:0000313" key="3">
    <source>
        <dbReference type="Proteomes" id="UP001642409"/>
    </source>
</evidence>
<gene>
    <name evidence="1" type="ORF">HINF_LOCUS15606</name>
    <name evidence="2" type="ORF">HINF_LOCUS3416</name>
</gene>
<dbReference type="AlphaFoldDB" id="A0AA86NY93"/>
<sequence length="156" mass="18565">MILDKDNQFSSAVQQYVQVYHNTVFHNIGDYYNFMLSLSSKDRYGMWKKVSQFCSMDAKSCREYFHNTWCSQFYEPVASHRAEIKEIALQYYRPEEVMHEFLRRYPNKQFGKHELQVAVSTICKRNKSVNSSVIVPSTDTFESNSLIVFEYMDIFQ</sequence>
<protein>
    <submittedName>
        <fullName evidence="1">Uncharacterized protein</fullName>
    </submittedName>
</protein>
<dbReference type="EMBL" id="CATOUU010000386">
    <property type="protein sequence ID" value="CAI9927961.1"/>
    <property type="molecule type" value="Genomic_DNA"/>
</dbReference>
<proteinExistence type="predicted"/>
<reference evidence="1" key="1">
    <citation type="submission" date="2023-06" db="EMBL/GenBank/DDBJ databases">
        <authorList>
            <person name="Kurt Z."/>
        </authorList>
    </citation>
    <scope>NUCLEOTIDE SEQUENCE</scope>
</reference>
<name>A0AA86NY93_9EUKA</name>
<accession>A0AA86NY93</accession>
<dbReference type="EMBL" id="CAXDID020000006">
    <property type="protein sequence ID" value="CAL5975606.1"/>
    <property type="molecule type" value="Genomic_DNA"/>
</dbReference>
<organism evidence="1">
    <name type="scientific">Hexamita inflata</name>
    <dbReference type="NCBI Taxonomy" id="28002"/>
    <lineage>
        <taxon>Eukaryota</taxon>
        <taxon>Metamonada</taxon>
        <taxon>Diplomonadida</taxon>
        <taxon>Hexamitidae</taxon>
        <taxon>Hexamitinae</taxon>
        <taxon>Hexamita</taxon>
    </lineage>
</organism>